<protein>
    <submittedName>
        <fullName evidence="2">Uncharacterized protein</fullName>
    </submittedName>
</protein>
<proteinExistence type="predicted"/>
<gene>
    <name evidence="2" type="ordered locus">AM1_C0279</name>
</gene>
<geneLocation type="plasmid" evidence="2 3">
    <name>pREB3</name>
</geneLocation>
<keyword evidence="3" id="KW-1185">Reference proteome</keyword>
<sequence>MIKKTIPSSLETRASKASDKNDDLCSGWWLEVGTANPPCIDFYGPFEGKAEAEVAKLEYVQKSTKTSQIVFSHSKFCQPRQRTLTEKDFTIQDLEDCPPTFFKAVLGGHRIY</sequence>
<dbReference type="Proteomes" id="UP000000268">
    <property type="component" value="Plasmid pREB3"/>
</dbReference>
<evidence type="ECO:0000313" key="3">
    <source>
        <dbReference type="Proteomes" id="UP000000268"/>
    </source>
</evidence>
<feature type="compositionally biased region" description="Polar residues" evidence="1">
    <location>
        <begin position="1"/>
        <end position="12"/>
    </location>
</feature>
<dbReference type="InterPro" id="IPR014945">
    <property type="entry name" value="DUF1816"/>
</dbReference>
<dbReference type="HOGENOM" id="CLU_2140353_0_0_3"/>
<dbReference type="Pfam" id="PF08846">
    <property type="entry name" value="DUF1816"/>
    <property type="match status" value="1"/>
</dbReference>
<keyword evidence="2" id="KW-0614">Plasmid</keyword>
<evidence type="ECO:0000256" key="1">
    <source>
        <dbReference type="SAM" id="MobiDB-lite"/>
    </source>
</evidence>
<reference evidence="2 3" key="1">
    <citation type="journal article" date="2008" name="Proc. Natl. Acad. Sci. U.S.A.">
        <title>Niche adaptation and genome expansion in the chlorophyll d-producing cyanobacterium Acaryochloris marina.</title>
        <authorList>
            <person name="Swingley W.D."/>
            <person name="Chen M."/>
            <person name="Cheung P.C."/>
            <person name="Conrad A.L."/>
            <person name="Dejesa L.C."/>
            <person name="Hao J."/>
            <person name="Honchak B.M."/>
            <person name="Karbach L.E."/>
            <person name="Kurdoglu A."/>
            <person name="Lahiri S."/>
            <person name="Mastrian S.D."/>
            <person name="Miyashita H."/>
            <person name="Page L."/>
            <person name="Ramakrishna P."/>
            <person name="Satoh S."/>
            <person name="Sattley W.M."/>
            <person name="Shimada Y."/>
            <person name="Taylor H.L."/>
            <person name="Tomo T."/>
            <person name="Tsuchiya T."/>
            <person name="Wang Z.T."/>
            <person name="Raymond J."/>
            <person name="Mimuro M."/>
            <person name="Blankenship R.E."/>
            <person name="Touchman J.W."/>
        </authorList>
    </citation>
    <scope>NUCLEOTIDE SEQUENCE [LARGE SCALE GENOMIC DNA]</scope>
    <source>
        <strain evidence="3">MBIC 11017</strain>
        <plasmid evidence="3">Plasmid pREB3</plasmid>
    </source>
</reference>
<dbReference type="OrthoDB" id="9890379at2"/>
<dbReference type="KEGG" id="amr:AM1_C0279"/>
<accession>A8ZN10</accession>
<organism evidence="2 3">
    <name type="scientific">Acaryochloris marina (strain MBIC 11017)</name>
    <dbReference type="NCBI Taxonomy" id="329726"/>
    <lineage>
        <taxon>Bacteria</taxon>
        <taxon>Bacillati</taxon>
        <taxon>Cyanobacteriota</taxon>
        <taxon>Cyanophyceae</taxon>
        <taxon>Acaryochloridales</taxon>
        <taxon>Acaryochloridaceae</taxon>
        <taxon>Acaryochloris</taxon>
    </lineage>
</organism>
<evidence type="ECO:0000313" key="2">
    <source>
        <dbReference type="EMBL" id="ABW32209.1"/>
    </source>
</evidence>
<name>A8ZN10_ACAM1</name>
<dbReference type="AlphaFoldDB" id="A8ZN10"/>
<dbReference type="RefSeq" id="WP_012167525.1">
    <property type="nucleotide sequence ID" value="NC_009928.1"/>
</dbReference>
<dbReference type="EMBL" id="CP000840">
    <property type="protein sequence ID" value="ABW32209.1"/>
    <property type="molecule type" value="Genomic_DNA"/>
</dbReference>
<feature type="region of interest" description="Disordered" evidence="1">
    <location>
        <begin position="1"/>
        <end position="21"/>
    </location>
</feature>